<dbReference type="AlphaFoldDB" id="C5B630"/>
<accession>C5B630</accession>
<proteinExistence type="predicted"/>
<gene>
    <name evidence="3" type="ordered locus">MexAM1_META2p1140</name>
</gene>
<dbReference type="KEGG" id="mea:Mex_2p1140"/>
<evidence type="ECO:0000256" key="1">
    <source>
        <dbReference type="SAM" id="MobiDB-lite"/>
    </source>
</evidence>
<name>C5B630_METEA</name>
<keyword evidence="2" id="KW-0472">Membrane</keyword>
<evidence type="ECO:0000313" key="4">
    <source>
        <dbReference type="Proteomes" id="UP000009081"/>
    </source>
</evidence>
<sequence length="112" mass="11964">MWAWSKARHLAGQPAAHGSNRSAGSRARLGNRPRPNIAGRTVRGLHWPSEREGMLAVSRSTLAMGLGVFLISACAVVLLSQAGYRHAQYIVLISGLVAGAVLPLARGWTDRP</sequence>
<dbReference type="HOGENOM" id="CLU_2142938_0_0_5"/>
<feature type="transmembrane region" description="Helical" evidence="2">
    <location>
        <begin position="61"/>
        <end position="80"/>
    </location>
</feature>
<dbReference type="EMBL" id="CP001511">
    <property type="protein sequence ID" value="ACS43912.1"/>
    <property type="molecule type" value="Genomic_DNA"/>
</dbReference>
<evidence type="ECO:0000256" key="2">
    <source>
        <dbReference type="SAM" id="Phobius"/>
    </source>
</evidence>
<organism evidence="3 4">
    <name type="scientific">Methylorubrum extorquens (strain ATCC 14718 / DSM 1338 / JCM 2805 / NCIMB 9133 / AM1)</name>
    <name type="common">Methylobacterium extorquens</name>
    <dbReference type="NCBI Taxonomy" id="272630"/>
    <lineage>
        <taxon>Bacteria</taxon>
        <taxon>Pseudomonadati</taxon>
        <taxon>Pseudomonadota</taxon>
        <taxon>Alphaproteobacteria</taxon>
        <taxon>Hyphomicrobiales</taxon>
        <taxon>Methylobacteriaceae</taxon>
        <taxon>Methylorubrum</taxon>
    </lineage>
</organism>
<evidence type="ECO:0000313" key="3">
    <source>
        <dbReference type="EMBL" id="ACS43912.1"/>
    </source>
</evidence>
<dbReference type="Proteomes" id="UP000009081">
    <property type="component" value="Plasmid megaplasmid"/>
</dbReference>
<protein>
    <submittedName>
        <fullName evidence="3">Uncharacterized protein</fullName>
    </submittedName>
</protein>
<feature type="transmembrane region" description="Helical" evidence="2">
    <location>
        <begin position="86"/>
        <end position="105"/>
    </location>
</feature>
<reference evidence="3 4" key="1">
    <citation type="journal article" date="2009" name="PLoS ONE">
        <title>Methylobacterium genome sequences: a reference blueprint to investigate microbial metabolism of C1 compounds from natural and industrial sources.</title>
        <authorList>
            <person name="Vuilleumier S."/>
            <person name="Chistoserdova L."/>
            <person name="Lee M.-C."/>
            <person name="Bringel F."/>
            <person name="Lajus A."/>
            <person name="Zhou Y."/>
            <person name="Gourion B."/>
            <person name="Barbe V."/>
            <person name="Chang J."/>
            <person name="Cruveiller S."/>
            <person name="Dossat C."/>
            <person name="Gillett W."/>
            <person name="Gruffaz C."/>
            <person name="Haugen E."/>
            <person name="Hourcade E."/>
            <person name="Levy R."/>
            <person name="Mangenot S."/>
            <person name="Muller E."/>
            <person name="Nadalig T."/>
            <person name="Pagni M."/>
            <person name="Penny C."/>
            <person name="Peyraud R."/>
            <person name="Robinson D.G."/>
            <person name="Roche D."/>
            <person name="Rouy Z."/>
            <person name="Saenampechek C."/>
            <person name="Salvignol G."/>
            <person name="Vallenet D."/>
            <person name="Wu Z."/>
            <person name="Marx C.J."/>
            <person name="Vorholt J.A."/>
            <person name="Olson M.V."/>
            <person name="Kaul R."/>
            <person name="Weissenbach J."/>
            <person name="Medigue C."/>
            <person name="Lidstrom M.E."/>
        </authorList>
    </citation>
    <scope>NUCLEOTIDE SEQUENCE [LARGE SCALE GENOMIC DNA]</scope>
    <source>
        <strain evidence="4">ATCC 14718 / DSM 1338 / JCM 2805 / NCIMB 9133 / AM1</strain>
    </source>
</reference>
<geneLocation type="plasmid" evidence="3 4">
    <name>megaplasmid</name>
</geneLocation>
<feature type="region of interest" description="Disordered" evidence="1">
    <location>
        <begin position="1"/>
        <end position="40"/>
    </location>
</feature>
<keyword evidence="3" id="KW-0614">Plasmid</keyword>
<keyword evidence="4" id="KW-1185">Reference proteome</keyword>
<keyword evidence="2" id="KW-1133">Transmembrane helix</keyword>
<keyword evidence="2" id="KW-0812">Transmembrane</keyword>